<reference evidence="2" key="2">
    <citation type="submission" date="2020-11" db="EMBL/GenBank/DDBJ databases">
        <authorList>
            <person name="McCartney M.A."/>
            <person name="Auch B."/>
            <person name="Kono T."/>
            <person name="Mallez S."/>
            <person name="Becker A."/>
            <person name="Gohl D.M."/>
            <person name="Silverstein K.A.T."/>
            <person name="Koren S."/>
            <person name="Bechman K.B."/>
            <person name="Herman A."/>
            <person name="Abrahante J.E."/>
            <person name="Garbe J."/>
        </authorList>
    </citation>
    <scope>NUCLEOTIDE SEQUENCE</scope>
    <source>
        <strain evidence="2">Duluth1</strain>
        <tissue evidence="2">Whole animal</tissue>
    </source>
</reference>
<feature type="compositionally biased region" description="Basic and acidic residues" evidence="1">
    <location>
        <begin position="68"/>
        <end position="105"/>
    </location>
</feature>
<organism evidence="2 3">
    <name type="scientific">Dreissena polymorpha</name>
    <name type="common">Zebra mussel</name>
    <name type="synonym">Mytilus polymorpha</name>
    <dbReference type="NCBI Taxonomy" id="45954"/>
    <lineage>
        <taxon>Eukaryota</taxon>
        <taxon>Metazoa</taxon>
        <taxon>Spiralia</taxon>
        <taxon>Lophotrochozoa</taxon>
        <taxon>Mollusca</taxon>
        <taxon>Bivalvia</taxon>
        <taxon>Autobranchia</taxon>
        <taxon>Heteroconchia</taxon>
        <taxon>Euheterodonta</taxon>
        <taxon>Imparidentia</taxon>
        <taxon>Neoheterodontei</taxon>
        <taxon>Myida</taxon>
        <taxon>Dreissenoidea</taxon>
        <taxon>Dreissenidae</taxon>
        <taxon>Dreissena</taxon>
    </lineage>
</organism>
<feature type="compositionally biased region" description="Basic and acidic residues" evidence="1">
    <location>
        <begin position="112"/>
        <end position="149"/>
    </location>
</feature>
<sequence length="149" mass="17479">MHIDAVPYYTLSDSGADDEFALSAETSKLQDKLAQLQNEKQYLEVTSVTPKRRLPKVKSCTDEITRRDDRIEPRTEVTRLQRDLHSKTEEIDEPKQATSEQRKENFPATTRVEGEQAKEFRRNRKERAEGKETRRTVDKIVTEDRRQTE</sequence>
<name>A0A9D4CH85_DREPO</name>
<dbReference type="AlphaFoldDB" id="A0A9D4CH85"/>
<accession>A0A9D4CH85</accession>
<evidence type="ECO:0000313" key="2">
    <source>
        <dbReference type="EMBL" id="KAH3724636.1"/>
    </source>
</evidence>
<feature type="region of interest" description="Disordered" evidence="1">
    <location>
        <begin position="68"/>
        <end position="149"/>
    </location>
</feature>
<evidence type="ECO:0000313" key="3">
    <source>
        <dbReference type="Proteomes" id="UP000828390"/>
    </source>
</evidence>
<keyword evidence="3" id="KW-1185">Reference proteome</keyword>
<comment type="caution">
    <text evidence="2">The sequence shown here is derived from an EMBL/GenBank/DDBJ whole genome shotgun (WGS) entry which is preliminary data.</text>
</comment>
<evidence type="ECO:0000256" key="1">
    <source>
        <dbReference type="SAM" id="MobiDB-lite"/>
    </source>
</evidence>
<dbReference type="Proteomes" id="UP000828390">
    <property type="component" value="Unassembled WGS sequence"/>
</dbReference>
<protein>
    <submittedName>
        <fullName evidence="2">Uncharacterized protein</fullName>
    </submittedName>
</protein>
<gene>
    <name evidence="2" type="ORF">DPMN_050458</name>
</gene>
<proteinExistence type="predicted"/>
<reference evidence="2" key="1">
    <citation type="journal article" date="2019" name="bioRxiv">
        <title>The Genome of the Zebra Mussel, Dreissena polymorpha: A Resource for Invasive Species Research.</title>
        <authorList>
            <person name="McCartney M.A."/>
            <person name="Auch B."/>
            <person name="Kono T."/>
            <person name="Mallez S."/>
            <person name="Zhang Y."/>
            <person name="Obille A."/>
            <person name="Becker A."/>
            <person name="Abrahante J.E."/>
            <person name="Garbe J."/>
            <person name="Badalamenti J.P."/>
            <person name="Herman A."/>
            <person name="Mangelson H."/>
            <person name="Liachko I."/>
            <person name="Sullivan S."/>
            <person name="Sone E.D."/>
            <person name="Koren S."/>
            <person name="Silverstein K.A.T."/>
            <person name="Beckman K.B."/>
            <person name="Gohl D.M."/>
        </authorList>
    </citation>
    <scope>NUCLEOTIDE SEQUENCE</scope>
    <source>
        <strain evidence="2">Duluth1</strain>
        <tissue evidence="2">Whole animal</tissue>
    </source>
</reference>
<dbReference type="EMBL" id="JAIWYP010000012">
    <property type="protein sequence ID" value="KAH3724636.1"/>
    <property type="molecule type" value="Genomic_DNA"/>
</dbReference>